<evidence type="ECO:0000313" key="2">
    <source>
        <dbReference type="Proteomes" id="UP001319870"/>
    </source>
</evidence>
<dbReference type="Proteomes" id="UP001319870">
    <property type="component" value="Unassembled WGS sequence"/>
</dbReference>
<dbReference type="RefSeq" id="WP_225564677.1">
    <property type="nucleotide sequence ID" value="NZ_JAIXCQ010000003.1"/>
</dbReference>
<organism evidence="1 2">
    <name type="scientific">Isoptericola luteus</name>
    <dbReference type="NCBI Taxonomy" id="2879484"/>
    <lineage>
        <taxon>Bacteria</taxon>
        <taxon>Bacillati</taxon>
        <taxon>Actinomycetota</taxon>
        <taxon>Actinomycetes</taxon>
        <taxon>Micrococcales</taxon>
        <taxon>Promicromonosporaceae</taxon>
        <taxon>Isoptericola</taxon>
    </lineage>
</organism>
<comment type="caution">
    <text evidence="1">The sequence shown here is derived from an EMBL/GenBank/DDBJ whole genome shotgun (WGS) entry which is preliminary data.</text>
</comment>
<evidence type="ECO:0008006" key="3">
    <source>
        <dbReference type="Google" id="ProtNLM"/>
    </source>
</evidence>
<sequence>MNDAARLLISREHDRAALRRAMADGALERVRRGAYRPSDGDPPRGRAHRLALDHVRATHQQLGARHVFSHVSAALVRGVPLWSAPTTTHLLQRSSASSRSARDIVRHRGLPDRWVEVDGLPVTDLVRTVVDCVTTLHPLEGLVVADWALAHGLDRDEAVAAVLARRRRNGRARGLLVLRSADGGAMPPWETWLRYLVLRLGLPRPETQFEVRTPVGKYFVDLAWVEHRVLAEFDGRIKYRDGEFGPGYDAERALFDEKVREDAITEHLGVRPRRFVARDAVDPRRSAERLLALFPPDVRRAARVNPLLPLPPARRS</sequence>
<proteinExistence type="predicted"/>
<dbReference type="EMBL" id="JAIXCQ010000003">
    <property type="protein sequence ID" value="MCA5892918.1"/>
    <property type="molecule type" value="Genomic_DNA"/>
</dbReference>
<evidence type="ECO:0000313" key="1">
    <source>
        <dbReference type="EMBL" id="MCA5892918.1"/>
    </source>
</evidence>
<keyword evidence="2" id="KW-1185">Reference proteome</keyword>
<reference evidence="1 2" key="1">
    <citation type="submission" date="2021-09" db="EMBL/GenBank/DDBJ databases">
        <title>Isoptericola luteus sp. nov., a novel bacterium isolated from Harbin, the capital city of Heilongjiang province.</title>
        <authorList>
            <person name="Li J."/>
        </authorList>
    </citation>
    <scope>NUCLEOTIDE SEQUENCE [LARGE SCALE GENOMIC DNA]</scope>
    <source>
        <strain evidence="1 2">NEAU-Y5</strain>
    </source>
</reference>
<name>A0ABS7ZDB5_9MICO</name>
<accession>A0ABS7ZDB5</accession>
<protein>
    <recommendedName>
        <fullName evidence="3">Transcriptional regulator, AbiEi antitoxin, Type IV TA system</fullName>
    </recommendedName>
</protein>
<gene>
    <name evidence="1" type="ORF">LEP48_06060</name>
</gene>